<feature type="domain" description="Reverse transcriptase" evidence="1">
    <location>
        <begin position="234"/>
        <end position="489"/>
    </location>
</feature>
<evidence type="ECO:0000313" key="2">
    <source>
        <dbReference type="EMBL" id="KAI2665842.1"/>
    </source>
</evidence>
<dbReference type="EMBL" id="JACTAM010000004">
    <property type="protein sequence ID" value="KAI2665842.1"/>
    <property type="molecule type" value="Genomic_DNA"/>
</dbReference>
<keyword evidence="2" id="KW-0808">Transferase</keyword>
<gene>
    <name evidence="2" type="ORF">H4Q32_022948</name>
</gene>
<dbReference type="Pfam" id="PF00078">
    <property type="entry name" value="RVT_1"/>
    <property type="match status" value="1"/>
</dbReference>
<sequence length="546" mass="61467">MNLLTPVHFSVAFDASEFLNLDDHVHIDVLTRLFDLTCTRTLDSVAPLKLRRPKAAGEPWLNDCTRSLRRKCRQAERKWRKDRLHVSLDILRDSLTDYQRAVKSAKSQYMCNLVSVNSHRPQVLFNVLNRLVNPIVTPAIAPSVTLCERFNSFFIDKISKIRSSCTAANTVTDPAVCNIYSVGFSHFEPVSLSELSKVTQALRPSECPHDSLPPKLLKSVFESVGPCILKLINSSLNSGCVPEVFKYAVVQPLLKKHNLDPSVLSNYRPISKLPFLSKVLEKVVFSQLQFYLDSNKITEKFQSDFKLCHSTETALLKIFNDLLLMADSGQAAVMVLLDLTAAFDTVDHEILLSRMEFCVRVKDTVLKWFRSYLAGRKFSVSFGPFSSAKAPLTCGVPQGSVLGPVLFSPYMLPLGSILRKYDISFHCFADDVQIYMPLKSENSSTQSLQSCLQEVKDWLKLNFLNLNESKTEIVMFGSSKQTLDLGVPFSSHEHQEDIKWKCPKGPSWCWKQSRCEFFCGVVKGPAFLQMDSKNQQNAVISGGRIG</sequence>
<accession>A0ABQ8MSM6</accession>
<reference evidence="2 3" key="1">
    <citation type="submission" date="2022-01" db="EMBL/GenBank/DDBJ databases">
        <title>A high-quality chromosome-level genome assembly of rohu carp, Labeo rohita.</title>
        <authorList>
            <person name="Arick M.A. II"/>
            <person name="Hsu C.-Y."/>
            <person name="Magbanua Z."/>
            <person name="Pechanova O."/>
            <person name="Grover C."/>
            <person name="Miller E."/>
            <person name="Thrash A."/>
            <person name="Ezzel L."/>
            <person name="Alam S."/>
            <person name="Benzie J."/>
            <person name="Hamilton M."/>
            <person name="Karsi A."/>
            <person name="Lawrence M.L."/>
            <person name="Peterson D.G."/>
        </authorList>
    </citation>
    <scope>NUCLEOTIDE SEQUENCE [LARGE SCALE GENOMIC DNA]</scope>
    <source>
        <strain evidence="3">BAU-BD-2019</strain>
        <tissue evidence="2">Blood</tissue>
    </source>
</reference>
<dbReference type="CDD" id="cd01650">
    <property type="entry name" value="RT_nLTR_like"/>
    <property type="match status" value="1"/>
</dbReference>
<evidence type="ECO:0000313" key="3">
    <source>
        <dbReference type="Proteomes" id="UP000830375"/>
    </source>
</evidence>
<keyword evidence="3" id="KW-1185">Reference proteome</keyword>
<dbReference type="PANTHER" id="PTHR33332">
    <property type="entry name" value="REVERSE TRANSCRIPTASE DOMAIN-CONTAINING PROTEIN"/>
    <property type="match status" value="1"/>
</dbReference>
<dbReference type="InterPro" id="IPR043502">
    <property type="entry name" value="DNA/RNA_pol_sf"/>
</dbReference>
<protein>
    <submittedName>
        <fullName evidence="2">RNA-directed DNA polymerase from mobile element jockey</fullName>
    </submittedName>
</protein>
<comment type="caution">
    <text evidence="2">The sequence shown here is derived from an EMBL/GenBank/DDBJ whole genome shotgun (WGS) entry which is preliminary data.</text>
</comment>
<name>A0ABQ8MSM6_LABRO</name>
<proteinExistence type="predicted"/>
<dbReference type="Proteomes" id="UP000830375">
    <property type="component" value="Unassembled WGS sequence"/>
</dbReference>
<dbReference type="GO" id="GO:0003964">
    <property type="term" value="F:RNA-directed DNA polymerase activity"/>
    <property type="evidence" value="ECO:0007669"/>
    <property type="project" value="UniProtKB-KW"/>
</dbReference>
<dbReference type="PROSITE" id="PS50878">
    <property type="entry name" value="RT_POL"/>
    <property type="match status" value="1"/>
</dbReference>
<keyword evidence="2" id="KW-0548">Nucleotidyltransferase</keyword>
<organism evidence="2 3">
    <name type="scientific">Labeo rohita</name>
    <name type="common">Indian major carp</name>
    <name type="synonym">Cyprinus rohita</name>
    <dbReference type="NCBI Taxonomy" id="84645"/>
    <lineage>
        <taxon>Eukaryota</taxon>
        <taxon>Metazoa</taxon>
        <taxon>Chordata</taxon>
        <taxon>Craniata</taxon>
        <taxon>Vertebrata</taxon>
        <taxon>Euteleostomi</taxon>
        <taxon>Actinopterygii</taxon>
        <taxon>Neopterygii</taxon>
        <taxon>Teleostei</taxon>
        <taxon>Ostariophysi</taxon>
        <taxon>Cypriniformes</taxon>
        <taxon>Cyprinidae</taxon>
        <taxon>Labeoninae</taxon>
        <taxon>Labeonini</taxon>
        <taxon>Labeo</taxon>
    </lineage>
</organism>
<evidence type="ECO:0000259" key="1">
    <source>
        <dbReference type="PROSITE" id="PS50878"/>
    </source>
</evidence>
<dbReference type="SUPFAM" id="SSF56672">
    <property type="entry name" value="DNA/RNA polymerases"/>
    <property type="match status" value="1"/>
</dbReference>
<dbReference type="InterPro" id="IPR000477">
    <property type="entry name" value="RT_dom"/>
</dbReference>
<keyword evidence="2" id="KW-0695">RNA-directed DNA polymerase</keyword>